<proteinExistence type="predicted"/>
<evidence type="ECO:0000256" key="1">
    <source>
        <dbReference type="SAM" id="Phobius"/>
    </source>
</evidence>
<dbReference type="Pfam" id="PF05137">
    <property type="entry name" value="PilN"/>
    <property type="match status" value="1"/>
</dbReference>
<protein>
    <submittedName>
        <fullName evidence="2">Agglutinin biogenesis protein MshI</fullName>
    </submittedName>
</protein>
<keyword evidence="1" id="KW-1133">Transmembrane helix</keyword>
<name>A0A6N9TMN8_9ALTE</name>
<evidence type="ECO:0000313" key="3">
    <source>
        <dbReference type="Proteomes" id="UP000471381"/>
    </source>
</evidence>
<keyword evidence="1" id="KW-0472">Membrane</keyword>
<comment type="caution">
    <text evidence="2">The sequence shown here is derived from an EMBL/GenBank/DDBJ whole genome shotgun (WGS) entry which is preliminary data.</text>
</comment>
<sequence>MKQSVNLYHSSLLPSKERLPLSTVLWVNGIALLLLSVLTVGMGQFIALKQRKSDDVAASVKAIDNDINTLTDKLAAKRDTQSLQKDLDTLRVKVKNREQLLDYMQTGELSLRTTQYQNVMDDLANFHNPNLWLTSITITRDELRLTGNTIKPSAIPQWLQKLQGSTFFKGKTFSTVKFENESDDSDVKTFTLSTDFDGEADDTVAKAL</sequence>
<gene>
    <name evidence="2" type="ORF">GTQ48_10400</name>
</gene>
<dbReference type="AlphaFoldDB" id="A0A6N9TMN8"/>
<accession>A0A6N9TMN8</accession>
<evidence type="ECO:0000313" key="2">
    <source>
        <dbReference type="EMBL" id="NDW15928.1"/>
    </source>
</evidence>
<keyword evidence="1" id="KW-0812">Transmembrane</keyword>
<dbReference type="InterPro" id="IPR007813">
    <property type="entry name" value="PilN"/>
</dbReference>
<keyword evidence="3" id="KW-1185">Reference proteome</keyword>
<organism evidence="2 3">
    <name type="scientific">Alteromonas genovensis</name>
    <dbReference type="NCBI Taxonomy" id="471225"/>
    <lineage>
        <taxon>Bacteria</taxon>
        <taxon>Pseudomonadati</taxon>
        <taxon>Pseudomonadota</taxon>
        <taxon>Gammaproteobacteria</taxon>
        <taxon>Alteromonadales</taxon>
        <taxon>Alteromonadaceae</taxon>
        <taxon>Alteromonas/Salinimonas group</taxon>
        <taxon>Alteromonas</taxon>
    </lineage>
</organism>
<dbReference type="EMBL" id="JAAAWO010000006">
    <property type="protein sequence ID" value="NDW15928.1"/>
    <property type="molecule type" value="Genomic_DNA"/>
</dbReference>
<dbReference type="Proteomes" id="UP000471381">
    <property type="component" value="Unassembled WGS sequence"/>
</dbReference>
<feature type="transmembrane region" description="Helical" evidence="1">
    <location>
        <begin position="20"/>
        <end position="42"/>
    </location>
</feature>
<dbReference type="RefSeq" id="WP_163106627.1">
    <property type="nucleotide sequence ID" value="NZ_JAAAWO010000006.1"/>
</dbReference>
<reference evidence="2 3" key="1">
    <citation type="submission" date="2020-01" db="EMBL/GenBank/DDBJ databases">
        <title>Genomes of bacteria type strains.</title>
        <authorList>
            <person name="Chen J."/>
            <person name="Zhu S."/>
            <person name="Yang J."/>
        </authorList>
    </citation>
    <scope>NUCLEOTIDE SEQUENCE [LARGE SCALE GENOMIC DNA]</scope>
    <source>
        <strain evidence="2 3">LMG 24078</strain>
    </source>
</reference>